<proteinExistence type="predicted"/>
<comment type="caution">
    <text evidence="1">The sequence shown here is derived from an EMBL/GenBank/DDBJ whole genome shotgun (WGS) entry which is preliminary data.</text>
</comment>
<accession>A0ABR3ETH7</accession>
<keyword evidence="2" id="KW-1185">Reference proteome</keyword>
<evidence type="ECO:0000313" key="2">
    <source>
        <dbReference type="Proteomes" id="UP001465976"/>
    </source>
</evidence>
<reference evidence="1 2" key="1">
    <citation type="submission" date="2024-02" db="EMBL/GenBank/DDBJ databases">
        <title>A draft genome for the cacao thread blight pathogen Marasmius crinis-equi.</title>
        <authorList>
            <person name="Cohen S.P."/>
            <person name="Baruah I.K."/>
            <person name="Amoako-Attah I."/>
            <person name="Bukari Y."/>
            <person name="Meinhardt L.W."/>
            <person name="Bailey B.A."/>
        </authorList>
    </citation>
    <scope>NUCLEOTIDE SEQUENCE [LARGE SCALE GENOMIC DNA]</scope>
    <source>
        <strain evidence="1 2">GH-76</strain>
    </source>
</reference>
<protein>
    <submittedName>
        <fullName evidence="1">Uncharacterized protein</fullName>
    </submittedName>
</protein>
<gene>
    <name evidence="1" type="ORF">V5O48_015801</name>
</gene>
<dbReference type="Proteomes" id="UP001465976">
    <property type="component" value="Unassembled WGS sequence"/>
</dbReference>
<name>A0ABR3ETH7_9AGAR</name>
<organism evidence="1 2">
    <name type="scientific">Marasmius crinis-equi</name>
    <dbReference type="NCBI Taxonomy" id="585013"/>
    <lineage>
        <taxon>Eukaryota</taxon>
        <taxon>Fungi</taxon>
        <taxon>Dikarya</taxon>
        <taxon>Basidiomycota</taxon>
        <taxon>Agaricomycotina</taxon>
        <taxon>Agaricomycetes</taxon>
        <taxon>Agaricomycetidae</taxon>
        <taxon>Agaricales</taxon>
        <taxon>Marasmiineae</taxon>
        <taxon>Marasmiaceae</taxon>
        <taxon>Marasmius</taxon>
    </lineage>
</organism>
<dbReference type="EMBL" id="JBAHYK010001970">
    <property type="protein sequence ID" value="KAL0566216.1"/>
    <property type="molecule type" value="Genomic_DNA"/>
</dbReference>
<evidence type="ECO:0000313" key="1">
    <source>
        <dbReference type="EMBL" id="KAL0566216.1"/>
    </source>
</evidence>
<sequence>MCDYLGLPVALELEVYYPQAYSWSKEIYNTIHRYQVACGFDPITTDLARFLGYPIFKPGSDSSVRTDDTHTLEADSDTDSFRVISSQTSFPWTDSEKYEKYGIIGYPNEWSDLMDAWEEPLWLFWDEQSDIDKLCCRFKHLSLREPSPLDVYREKVAELARNGVLGLPYIDSAY</sequence>